<dbReference type="EMBL" id="LR743510">
    <property type="protein sequence ID" value="CAA2137601.1"/>
    <property type="molecule type" value="Genomic_DNA"/>
</dbReference>
<gene>
    <name evidence="2" type="ORF">MBLL_00737</name>
</gene>
<dbReference type="InterPro" id="IPR009492">
    <property type="entry name" value="TniQ"/>
</dbReference>
<dbReference type="AlphaFoldDB" id="A0A679JXQ2"/>
<sequence length="620" mass="69638">MPRLYPVVPLNPDETLTSYVSRLAVLNCAPSAADFCSDLGYSFLKLCYGREQGIAWLSDLTGEPETALRRAALIQIDDGWFLRSEKFYWTALRRTSLAFCPACLRTDGVEHRHSGSHAYERIAWSLEAVRSCPHHGMALQIIKAPTGIQNFRDFARCTAQAFDTLDQTLADVERRPATELEIYILRRLENGAGGETVFDTMPLSSAINVCEAFGTAHLFGPSGACHLLTPNEKSAAGEAGFLKLRRGREGTVEILDGVRRKHLDSASALGRPSTTYGNLYNWLYKAKDDVYASFKSQAIEYILNHATSNLRKSLFGQPVPERPWYSIRTAHNAFGIDPKRLRNVMAASGLIAADASDLRDSQVIVSAADLQVLIREVEECVGWDGLTKLLGVPRRTVAQFVGQGLIEPMVPQGSQLLKSDLFRRSDIQHFIDRMLHGAVIVDSVQPKMYGLLSTRRRTLSRTGDIIELVLNRRLRWIGKRADSEGIPALLLDIDEVRSLIDPEKQNVTTFKKAAAMLHIQPHAVHQLIERNFIEAEYAGHVKRRCVARLIPLASIAQFKKRYITRYELSRVTGIGYARLQCLADEYGLEPVRPPDVLKVHLYHFLDAKAFCKYLRKHKKI</sequence>
<evidence type="ECO:0000259" key="1">
    <source>
        <dbReference type="Pfam" id="PF06527"/>
    </source>
</evidence>
<organism evidence="2">
    <name type="scientific">Methylobacterium bullatum</name>
    <dbReference type="NCBI Taxonomy" id="570505"/>
    <lineage>
        <taxon>Bacteria</taxon>
        <taxon>Pseudomonadati</taxon>
        <taxon>Pseudomonadota</taxon>
        <taxon>Alphaproteobacteria</taxon>
        <taxon>Hyphomicrobiales</taxon>
        <taxon>Methylobacteriaceae</taxon>
        <taxon>Methylobacterium</taxon>
    </lineage>
</organism>
<feature type="domain" description="TniQ" evidence="1">
    <location>
        <begin position="8"/>
        <end position="139"/>
    </location>
</feature>
<name>A0A679JXQ2_9HYPH</name>
<accession>A0A679JXQ2</accession>
<proteinExistence type="predicted"/>
<reference evidence="2" key="1">
    <citation type="submission" date="2019-12" db="EMBL/GenBank/DDBJ databases">
        <authorList>
            <person name="Cremers G."/>
        </authorList>
    </citation>
    <scope>NUCLEOTIDE SEQUENCE</scope>
    <source>
        <strain evidence="2">Mbul2</strain>
        <plasmid evidence="2">1</plasmid>
    </source>
</reference>
<protein>
    <recommendedName>
        <fullName evidence="1">TniQ domain-containing protein</fullName>
    </recommendedName>
</protein>
<dbReference type="Pfam" id="PF06527">
    <property type="entry name" value="TniQ"/>
    <property type="match status" value="1"/>
</dbReference>
<evidence type="ECO:0000313" key="2">
    <source>
        <dbReference type="EMBL" id="CAA2137601.1"/>
    </source>
</evidence>
<geneLocation type="plasmid" evidence="2">
    <name>1</name>
</geneLocation>
<keyword evidence="2" id="KW-0614">Plasmid</keyword>